<accession>A0ACB6S2E6</accession>
<gene>
    <name evidence="1" type="ORF">BU25DRAFT_490998</name>
</gene>
<evidence type="ECO:0000313" key="2">
    <source>
        <dbReference type="Proteomes" id="UP000799754"/>
    </source>
</evidence>
<evidence type="ECO:0000313" key="1">
    <source>
        <dbReference type="EMBL" id="KAF2627835.1"/>
    </source>
</evidence>
<proteinExistence type="predicted"/>
<keyword evidence="2" id="KW-1185">Reference proteome</keyword>
<sequence length="522" mass="57029">MAKLSHPADSSHATPVADRTLDATTGSPPAMSSPPPRSLSLEASLQSHGNDNLPHSPPRRGSERSSFSPADCRTLKKILRDVGNNSPPPTPSPFGPIEQLFSNTDRTSSTVQGRTDENEGYRFVSDEAADTGYEDEDDSMELSEGMEGLTSRDTVSSLGDPASPSVSKSDRRLQDSISMHDEKDRLKYTGHRSSTTKHSKAKRQEQEHDDLAETTRGDTIEDVMNLPGKRAPPACPLDLGCRDLDRRPIPDDIKQLNRMRLSMEKVLEDERVEQERAEGEEPGIFIPGFSPPHDMATGVDESGLDEFDADKEDTTVHGSGAQRRKTPDRAHIQFTTNQNVPETPFTKTLSYFKQYKGTENSPSKRRRNTALPQEIADVADVAIDAEDKTAYPDQKELQSVAPDTSALPTVSALADLEGIVPPKTGKATVSTSHPVDEGDESRNVPASTNAVPEETFSKGKAVSESAPNDTQKQLILYPQHPAFINAIGMIPATMFWATAAPIVKYTNIAVDLLTDKLRDTYL</sequence>
<organism evidence="1 2">
    <name type="scientific">Macroventuria anomochaeta</name>
    <dbReference type="NCBI Taxonomy" id="301207"/>
    <lineage>
        <taxon>Eukaryota</taxon>
        <taxon>Fungi</taxon>
        <taxon>Dikarya</taxon>
        <taxon>Ascomycota</taxon>
        <taxon>Pezizomycotina</taxon>
        <taxon>Dothideomycetes</taxon>
        <taxon>Pleosporomycetidae</taxon>
        <taxon>Pleosporales</taxon>
        <taxon>Pleosporineae</taxon>
        <taxon>Didymellaceae</taxon>
        <taxon>Macroventuria</taxon>
    </lineage>
</organism>
<reference evidence="1" key="1">
    <citation type="journal article" date="2020" name="Stud. Mycol.">
        <title>101 Dothideomycetes genomes: a test case for predicting lifestyles and emergence of pathogens.</title>
        <authorList>
            <person name="Haridas S."/>
            <person name="Albert R."/>
            <person name="Binder M."/>
            <person name="Bloem J."/>
            <person name="Labutti K."/>
            <person name="Salamov A."/>
            <person name="Andreopoulos B."/>
            <person name="Baker S."/>
            <person name="Barry K."/>
            <person name="Bills G."/>
            <person name="Bluhm B."/>
            <person name="Cannon C."/>
            <person name="Castanera R."/>
            <person name="Culley D."/>
            <person name="Daum C."/>
            <person name="Ezra D."/>
            <person name="Gonzalez J."/>
            <person name="Henrissat B."/>
            <person name="Kuo A."/>
            <person name="Liang C."/>
            <person name="Lipzen A."/>
            <person name="Lutzoni F."/>
            <person name="Magnuson J."/>
            <person name="Mondo S."/>
            <person name="Nolan M."/>
            <person name="Ohm R."/>
            <person name="Pangilinan J."/>
            <person name="Park H.-J."/>
            <person name="Ramirez L."/>
            <person name="Alfaro M."/>
            <person name="Sun H."/>
            <person name="Tritt A."/>
            <person name="Yoshinaga Y."/>
            <person name="Zwiers L.-H."/>
            <person name="Turgeon B."/>
            <person name="Goodwin S."/>
            <person name="Spatafora J."/>
            <person name="Crous P."/>
            <person name="Grigoriev I."/>
        </authorList>
    </citation>
    <scope>NUCLEOTIDE SEQUENCE</scope>
    <source>
        <strain evidence="1">CBS 525.71</strain>
    </source>
</reference>
<dbReference type="Proteomes" id="UP000799754">
    <property type="component" value="Unassembled WGS sequence"/>
</dbReference>
<comment type="caution">
    <text evidence="1">The sequence shown here is derived from an EMBL/GenBank/DDBJ whole genome shotgun (WGS) entry which is preliminary data.</text>
</comment>
<protein>
    <submittedName>
        <fullName evidence="1">Uncharacterized protein</fullName>
    </submittedName>
</protein>
<name>A0ACB6S2E6_9PLEO</name>
<dbReference type="EMBL" id="MU006715">
    <property type="protein sequence ID" value="KAF2627835.1"/>
    <property type="molecule type" value="Genomic_DNA"/>
</dbReference>